<dbReference type="EMBL" id="CAJJDN010000161">
    <property type="protein sequence ID" value="CAD8125672.1"/>
    <property type="molecule type" value="Genomic_DNA"/>
</dbReference>
<protein>
    <submittedName>
        <fullName evidence="2">Uncharacterized protein</fullName>
    </submittedName>
</protein>
<evidence type="ECO:0000313" key="2">
    <source>
        <dbReference type="EMBL" id="CAD8125672.1"/>
    </source>
</evidence>
<proteinExistence type="predicted"/>
<feature type="region of interest" description="Disordered" evidence="1">
    <location>
        <begin position="475"/>
        <end position="494"/>
    </location>
</feature>
<gene>
    <name evidence="2" type="ORF">PSON_ATCC_30995.1.T1610055</name>
</gene>
<name>A0A8S1REC6_9CILI</name>
<comment type="caution">
    <text evidence="2">The sequence shown here is derived from an EMBL/GenBank/DDBJ whole genome shotgun (WGS) entry which is preliminary data.</text>
</comment>
<keyword evidence="3" id="KW-1185">Reference proteome</keyword>
<sequence>MSSKTNQKRSSSAIQGCSKYSKILYKDDLNNNNNIEINQAVQERLPYFQNIFKQLIKMGLPMLEVQPNQELIKITKRSGINNLNYLQRLISVKLEGQPMSYRICKLTQICKSFLKSTINKYQNFDQEQMLGLINSSVEVVRMQTISWVNQNDVDIGQNFDYQNFLNLLDIQKVFKNAENLSFISTDIKGYYEMKDIKSLRDHGNVETFQKVRKLRLLIFQILKSIKNIIDSLLEEQDIDTIEEAFIQYLDLKQNLEFPFTEDNNQKQELDTSLQLNQQDLFSESSASPNLSFKSVKFHSPLVNSEIYQKKDKPTIISSILKNGNLSDQQYKNRQTIIKQKHSSYQQISKFDEIIDEIPESNQNTSIQKKKKKNTVIQKWDLLQQNQFEKIFNQTEQTCPKILNQDQEPSKPVKQKKSNKQKKQKILLKQMKRKVYFDLFDSHRFYNGKILDIKPINPKNPFFKYPFINYQIDSEEEQAEDLQSENRSQESSRSNSLQEFIVADYKNQYQIQGETYNLIIDNSNFEHFLPYQAIMLSHNRPQISSKKQISFDSDFNSNSSLVDSQNEKQINVLTQLQQFLNTEQIKKVQQIYELETLETFQIDSLSENQNDQ</sequence>
<feature type="compositionally biased region" description="Low complexity" evidence="1">
    <location>
        <begin position="484"/>
        <end position="494"/>
    </location>
</feature>
<dbReference type="Proteomes" id="UP000692954">
    <property type="component" value="Unassembled WGS sequence"/>
</dbReference>
<feature type="region of interest" description="Disordered" evidence="1">
    <location>
        <begin position="401"/>
        <end position="424"/>
    </location>
</feature>
<dbReference type="AlphaFoldDB" id="A0A8S1REC6"/>
<evidence type="ECO:0000313" key="3">
    <source>
        <dbReference type="Proteomes" id="UP000692954"/>
    </source>
</evidence>
<evidence type="ECO:0000256" key="1">
    <source>
        <dbReference type="SAM" id="MobiDB-lite"/>
    </source>
</evidence>
<reference evidence="2" key="1">
    <citation type="submission" date="2021-01" db="EMBL/GenBank/DDBJ databases">
        <authorList>
            <consortium name="Genoscope - CEA"/>
            <person name="William W."/>
        </authorList>
    </citation>
    <scope>NUCLEOTIDE SEQUENCE</scope>
</reference>
<organism evidence="2 3">
    <name type="scientific">Paramecium sonneborni</name>
    <dbReference type="NCBI Taxonomy" id="65129"/>
    <lineage>
        <taxon>Eukaryota</taxon>
        <taxon>Sar</taxon>
        <taxon>Alveolata</taxon>
        <taxon>Ciliophora</taxon>
        <taxon>Intramacronucleata</taxon>
        <taxon>Oligohymenophorea</taxon>
        <taxon>Peniculida</taxon>
        <taxon>Parameciidae</taxon>
        <taxon>Paramecium</taxon>
    </lineage>
</organism>
<accession>A0A8S1REC6</accession>
<feature type="compositionally biased region" description="Basic residues" evidence="1">
    <location>
        <begin position="412"/>
        <end position="424"/>
    </location>
</feature>